<accession>A0A0B6AER4</accession>
<dbReference type="KEGG" id="bmeg:BG04_1446"/>
<dbReference type="AlphaFoldDB" id="A0A0B6AER4"/>
<proteinExistence type="predicted"/>
<dbReference type="EMBL" id="CP009920">
    <property type="protein sequence ID" value="AJI23385.1"/>
    <property type="molecule type" value="Genomic_DNA"/>
</dbReference>
<protein>
    <submittedName>
        <fullName evidence="1">Uncharacterized protein</fullName>
    </submittedName>
</protein>
<name>A0A0B6AER4_PRIM2</name>
<sequence length="153" mass="16139">MAITSYDKYMPAAGGKGKLANYQDYSADTKAAAEDIPYGVAVQLGTDGETITRVKAGGKPYGVSLAQEIHDWVLKADDQKYLKYDPVAAVRKGVIWVQVDEDVVIGDGVVVDPTTSNFRPADTATSGVIAFPSAAFKSSAQAGGLVQIEINLP</sequence>
<dbReference type="GeneID" id="93644919"/>
<organism evidence="1 2">
    <name type="scientific">Priestia megaterium (strain ATCC 14581 / DSM 32 / CCUG 1817 / JCM 2506 / NBRC 15308 / NCIMB 9376 / NCTC 10342 / NRRL B-14308 / VKM B-512 / Ford 19)</name>
    <name type="common">Bacillus megaterium</name>
    <dbReference type="NCBI Taxonomy" id="1348623"/>
    <lineage>
        <taxon>Bacteria</taxon>
        <taxon>Bacillati</taxon>
        <taxon>Bacillota</taxon>
        <taxon>Bacilli</taxon>
        <taxon>Bacillales</taxon>
        <taxon>Bacillaceae</taxon>
        <taxon>Priestia</taxon>
    </lineage>
</organism>
<reference evidence="1 2" key="1">
    <citation type="journal article" date="2015" name="Genome Announc.">
        <title>Complete genome sequences for 35 biothreat assay-relevant bacillus species.</title>
        <authorList>
            <person name="Johnson S.L."/>
            <person name="Daligault H.E."/>
            <person name="Davenport K.W."/>
            <person name="Jaissle J."/>
            <person name="Frey K.G."/>
            <person name="Ladner J.T."/>
            <person name="Broomall S.M."/>
            <person name="Bishop-Lilly K.A."/>
            <person name="Bruce D.C."/>
            <person name="Gibbons H.S."/>
            <person name="Coyne S.R."/>
            <person name="Lo C.C."/>
            <person name="Meincke L."/>
            <person name="Munk A.C."/>
            <person name="Koroleva G.I."/>
            <person name="Rosenzweig C.N."/>
            <person name="Palacios G.F."/>
            <person name="Redden C.L."/>
            <person name="Minogue T.D."/>
            <person name="Chain P.S."/>
        </authorList>
    </citation>
    <scope>NUCLEOTIDE SEQUENCE [LARGE SCALE GENOMIC DNA]</scope>
    <source>
        <strain evidence="2">ATCC 14581 / DSM 32 / JCM 2506 / NBRC 15308 / NCIMB 9376 / NCTC 10342 / NRRL B-14308 / VKM B-512</strain>
    </source>
</reference>
<evidence type="ECO:0000313" key="2">
    <source>
        <dbReference type="Proteomes" id="UP000031829"/>
    </source>
</evidence>
<dbReference type="Pfam" id="PF22758">
    <property type="entry name" value="Phage_cement"/>
    <property type="match status" value="1"/>
</dbReference>
<dbReference type="HOGENOM" id="CLU_117586_0_0_9"/>
<dbReference type="InterPro" id="IPR054438">
    <property type="entry name" value="Struct_cement_gp24/gp6"/>
</dbReference>
<gene>
    <name evidence="1" type="ORF">BG04_1446</name>
</gene>
<dbReference type="Proteomes" id="UP000031829">
    <property type="component" value="Chromosome"/>
</dbReference>
<evidence type="ECO:0000313" key="1">
    <source>
        <dbReference type="EMBL" id="AJI23385.1"/>
    </source>
</evidence>
<dbReference type="RefSeq" id="WP_052098013.1">
    <property type="nucleotide sequence ID" value="NZ_BCVB01000021.1"/>
</dbReference>